<sequence length="191" mass="21351">MWKVKIVTILSLLLLITSACGKNEHDGGPSSLVKSYTSMEELTSEAEVIAEVKVDSQETITQLNVPFTISLVTIKSTIKGAFKEGDKIKIIETGGDFIPVDNTGKKLKETRMKFNGIDVLNKHDHAVLFLQEFVGPQVEGAYVPIGVYQGKFKVVNEMLIQQAPESEKIKDYKPLRIDSFKEKVNKELHEK</sequence>
<evidence type="ECO:0000313" key="3">
    <source>
        <dbReference type="Proteomes" id="UP000518605"/>
    </source>
</evidence>
<dbReference type="RefSeq" id="WP_183568961.1">
    <property type="nucleotide sequence ID" value="NZ_CBCSLB010000019.1"/>
</dbReference>
<evidence type="ECO:0000256" key="1">
    <source>
        <dbReference type="SAM" id="SignalP"/>
    </source>
</evidence>
<evidence type="ECO:0008006" key="4">
    <source>
        <dbReference type="Google" id="ProtNLM"/>
    </source>
</evidence>
<organism evidence="2 3">
    <name type="scientific">Paenibacillus endophyticus</name>
    <dbReference type="NCBI Taxonomy" id="1294268"/>
    <lineage>
        <taxon>Bacteria</taxon>
        <taxon>Bacillati</taxon>
        <taxon>Bacillota</taxon>
        <taxon>Bacilli</taxon>
        <taxon>Bacillales</taxon>
        <taxon>Paenibacillaceae</taxon>
        <taxon>Paenibacillus</taxon>
    </lineage>
</organism>
<feature type="chain" id="PRO_5031166545" description="Lipoprotein" evidence="1">
    <location>
        <begin position="22"/>
        <end position="191"/>
    </location>
</feature>
<keyword evidence="3" id="KW-1185">Reference proteome</keyword>
<comment type="caution">
    <text evidence="2">The sequence shown here is derived from an EMBL/GenBank/DDBJ whole genome shotgun (WGS) entry which is preliminary data.</text>
</comment>
<dbReference type="PROSITE" id="PS51257">
    <property type="entry name" value="PROKAR_LIPOPROTEIN"/>
    <property type="match status" value="1"/>
</dbReference>
<keyword evidence="1" id="KW-0732">Signal</keyword>
<name>A0A7W5CBX2_9BACL</name>
<dbReference type="Proteomes" id="UP000518605">
    <property type="component" value="Unassembled WGS sequence"/>
</dbReference>
<accession>A0A7W5CBX2</accession>
<proteinExistence type="predicted"/>
<dbReference type="EMBL" id="JACHXW010000019">
    <property type="protein sequence ID" value="MBB3154835.1"/>
    <property type="molecule type" value="Genomic_DNA"/>
</dbReference>
<feature type="signal peptide" evidence="1">
    <location>
        <begin position="1"/>
        <end position="21"/>
    </location>
</feature>
<gene>
    <name evidence="2" type="ORF">FHS16_004917</name>
</gene>
<protein>
    <recommendedName>
        <fullName evidence="4">Lipoprotein</fullName>
    </recommendedName>
</protein>
<evidence type="ECO:0000313" key="2">
    <source>
        <dbReference type="EMBL" id="MBB3154835.1"/>
    </source>
</evidence>
<reference evidence="2 3" key="1">
    <citation type="submission" date="2020-08" db="EMBL/GenBank/DDBJ databases">
        <title>Genomic Encyclopedia of Type Strains, Phase III (KMG-III): the genomes of soil and plant-associated and newly described type strains.</title>
        <authorList>
            <person name="Whitman W."/>
        </authorList>
    </citation>
    <scope>NUCLEOTIDE SEQUENCE [LARGE SCALE GENOMIC DNA]</scope>
    <source>
        <strain evidence="2 3">CECT 8234</strain>
    </source>
</reference>
<dbReference type="AlphaFoldDB" id="A0A7W5CBX2"/>